<sequence>MPSWTYSAEVRADNALIEALVSEGTVKREKRQYIRRPQVTAGAKTAEENTTQRSKLCAELQDQLSPVQ</sequence>
<reference evidence="1" key="1">
    <citation type="submission" date="2022-03" db="EMBL/GenBank/DDBJ databases">
        <authorList>
            <person name="Alioto T."/>
            <person name="Alioto T."/>
            <person name="Gomez Garrido J."/>
        </authorList>
    </citation>
    <scope>NUCLEOTIDE SEQUENCE</scope>
</reference>
<name>A0AAD1VPF5_PELCU</name>
<feature type="non-terminal residue" evidence="1">
    <location>
        <position position="68"/>
    </location>
</feature>
<protein>
    <submittedName>
        <fullName evidence="1">Uncharacterized protein</fullName>
    </submittedName>
</protein>
<dbReference type="EMBL" id="OW240913">
    <property type="protein sequence ID" value="CAH2247049.1"/>
    <property type="molecule type" value="Genomic_DNA"/>
</dbReference>
<gene>
    <name evidence="1" type="ORF">PECUL_23A037608</name>
</gene>
<dbReference type="Proteomes" id="UP001295444">
    <property type="component" value="Chromosome 02"/>
</dbReference>
<organism evidence="1 2">
    <name type="scientific">Pelobates cultripes</name>
    <name type="common">Western spadefoot toad</name>
    <dbReference type="NCBI Taxonomy" id="61616"/>
    <lineage>
        <taxon>Eukaryota</taxon>
        <taxon>Metazoa</taxon>
        <taxon>Chordata</taxon>
        <taxon>Craniata</taxon>
        <taxon>Vertebrata</taxon>
        <taxon>Euteleostomi</taxon>
        <taxon>Amphibia</taxon>
        <taxon>Batrachia</taxon>
        <taxon>Anura</taxon>
        <taxon>Pelobatoidea</taxon>
        <taxon>Pelobatidae</taxon>
        <taxon>Pelobates</taxon>
    </lineage>
</organism>
<evidence type="ECO:0000313" key="1">
    <source>
        <dbReference type="EMBL" id="CAH2247049.1"/>
    </source>
</evidence>
<proteinExistence type="predicted"/>
<dbReference type="AlphaFoldDB" id="A0AAD1VPF5"/>
<keyword evidence="2" id="KW-1185">Reference proteome</keyword>
<evidence type="ECO:0000313" key="2">
    <source>
        <dbReference type="Proteomes" id="UP001295444"/>
    </source>
</evidence>
<accession>A0AAD1VPF5</accession>